<dbReference type="AlphaFoldDB" id="A0A3S1IVR1"/>
<sequence length="488" mass="55388">MNQLGFTEFEMFLNAFSTIFKQAVSETVNVILSKKDFQKGKSKFNTYLQSKYSLNKRQATGVITSALAKVDSAKKCRLNHIKQLEGKLKSALIWLKNAEKRIVDSQKFYAQKNWENSLTGCNLPLCCDLETGRSNWHGLKFQIHNKKRYIYQLSKKIADLKVATIKVSVSSSEIFIVGSKDESFGNQSCQYDGTKIRLKVPYCLESRFGKYIETEIGNFDRNINRLPSFGAKTWHFYRKNGRWVVAVQFTPKSIKAVSRPIQYGAIGIDINPKSIGWAYVDSYGNLFDSGTIPLLTGLSSNSNQQQLVDACLELAKLASKYASPVVCEELDFSAKKQRLREKGKRYARMLSGFAYSQLYQLLESILSNRGIALYKKNPAYTSLIGLVKYSRMYGLSSEISAALVIARRGMNLSEKLPASTNTYLEVNSRKHVWSGWSKLNKLIRQSVDVVSRHDYYNVPNWSVLVKVHVERVASSNTSKSRACSKRKR</sequence>
<dbReference type="Proteomes" id="UP000271624">
    <property type="component" value="Unassembled WGS sequence"/>
</dbReference>
<dbReference type="EMBL" id="RSCL01000014">
    <property type="protein sequence ID" value="RUT03189.1"/>
    <property type="molecule type" value="Genomic_DNA"/>
</dbReference>
<reference evidence="1" key="1">
    <citation type="submission" date="2018-12" db="EMBL/GenBank/DDBJ databases">
        <authorList>
            <person name="Will S."/>
            <person name="Neumann-Schaal M."/>
            <person name="Henke P."/>
        </authorList>
    </citation>
    <scope>NUCLEOTIDE SEQUENCE</scope>
    <source>
        <strain evidence="1">PCC 7102</strain>
    </source>
</reference>
<gene>
    <name evidence="1" type="ORF">DSM106972_054970</name>
</gene>
<evidence type="ECO:0008006" key="3">
    <source>
        <dbReference type="Google" id="ProtNLM"/>
    </source>
</evidence>
<organism evidence="1 2">
    <name type="scientific">Dulcicalothrix desertica PCC 7102</name>
    <dbReference type="NCBI Taxonomy" id="232991"/>
    <lineage>
        <taxon>Bacteria</taxon>
        <taxon>Bacillati</taxon>
        <taxon>Cyanobacteriota</taxon>
        <taxon>Cyanophyceae</taxon>
        <taxon>Nostocales</taxon>
        <taxon>Calotrichaceae</taxon>
        <taxon>Dulcicalothrix</taxon>
    </lineage>
</organism>
<reference evidence="1" key="2">
    <citation type="journal article" date="2019" name="Genome Biol. Evol.">
        <title>Day and night: Metabolic profiles and evolutionary relationships of six axenic non-marine cyanobacteria.</title>
        <authorList>
            <person name="Will S.E."/>
            <person name="Henke P."/>
            <person name="Boedeker C."/>
            <person name="Huang S."/>
            <person name="Brinkmann H."/>
            <person name="Rohde M."/>
            <person name="Jarek M."/>
            <person name="Friedl T."/>
            <person name="Seufert S."/>
            <person name="Schumacher M."/>
            <person name="Overmann J."/>
            <person name="Neumann-Schaal M."/>
            <person name="Petersen J."/>
        </authorList>
    </citation>
    <scope>NUCLEOTIDE SEQUENCE [LARGE SCALE GENOMIC DNA]</scope>
    <source>
        <strain evidence="1">PCC 7102</strain>
    </source>
</reference>
<protein>
    <recommendedName>
        <fullName evidence="3">Transposase</fullName>
    </recommendedName>
</protein>
<proteinExistence type="predicted"/>
<comment type="caution">
    <text evidence="1">The sequence shown here is derived from an EMBL/GenBank/DDBJ whole genome shotgun (WGS) entry which is preliminary data.</text>
</comment>
<evidence type="ECO:0000313" key="2">
    <source>
        <dbReference type="Proteomes" id="UP000271624"/>
    </source>
</evidence>
<accession>A0A3S1IVR1</accession>
<evidence type="ECO:0000313" key="1">
    <source>
        <dbReference type="EMBL" id="RUT03189.1"/>
    </source>
</evidence>
<keyword evidence="2" id="KW-1185">Reference proteome</keyword>
<name>A0A3S1IVR1_9CYAN</name>